<protein>
    <submittedName>
        <fullName evidence="1">Uncharacterized protein</fullName>
    </submittedName>
</protein>
<name>A0AB39L885_9MICC</name>
<accession>A0AB39L885</accession>
<dbReference type="KEGG" id="spue:AB5L97_09680"/>
<sequence length="58" mass="6199">MTVDSHSVSLKIWDPATVDHALEEAISHVSAKAGAHRDHVKVTRSGPDVFTVHVGDLA</sequence>
<evidence type="ECO:0000313" key="1">
    <source>
        <dbReference type="EMBL" id="XDP47216.1"/>
    </source>
</evidence>
<proteinExistence type="predicted"/>
<dbReference type="RefSeq" id="WP_307958278.1">
    <property type="nucleotide sequence ID" value="NZ_CP163302.1"/>
</dbReference>
<dbReference type="AlphaFoldDB" id="A0AB39L885"/>
<reference evidence="1" key="1">
    <citation type="submission" date="2024-07" db="EMBL/GenBank/DDBJ databases">
        <authorList>
            <person name="fu j."/>
        </authorList>
    </citation>
    <scope>NUCLEOTIDE SEQUENCE</scope>
    <source>
        <strain evidence="1">P10A9</strain>
    </source>
</reference>
<organism evidence="1">
    <name type="scientific">Sinomonas puerhi</name>
    <dbReference type="NCBI Taxonomy" id="3238584"/>
    <lineage>
        <taxon>Bacteria</taxon>
        <taxon>Bacillati</taxon>
        <taxon>Actinomycetota</taxon>
        <taxon>Actinomycetes</taxon>
        <taxon>Micrococcales</taxon>
        <taxon>Micrococcaceae</taxon>
        <taxon>Sinomonas</taxon>
    </lineage>
</organism>
<gene>
    <name evidence="1" type="ORF">AB5L97_09680</name>
</gene>
<dbReference type="EMBL" id="CP163302">
    <property type="protein sequence ID" value="XDP47216.1"/>
    <property type="molecule type" value="Genomic_DNA"/>
</dbReference>